<gene>
    <name evidence="3" type="ORF">COU47_03045</name>
</gene>
<name>A0A2H0TD94_9BACT</name>
<accession>A0A2H0TD94</accession>
<dbReference type="EMBL" id="PFCO01000006">
    <property type="protein sequence ID" value="PIR69521.1"/>
    <property type="molecule type" value="Genomic_DNA"/>
</dbReference>
<feature type="region of interest" description="Disordered" evidence="1">
    <location>
        <begin position="76"/>
        <end position="102"/>
    </location>
</feature>
<evidence type="ECO:0000256" key="2">
    <source>
        <dbReference type="SAM" id="Phobius"/>
    </source>
</evidence>
<proteinExistence type="predicted"/>
<protein>
    <submittedName>
        <fullName evidence="3">Uncharacterized protein</fullName>
    </submittedName>
</protein>
<dbReference type="Proteomes" id="UP000231503">
    <property type="component" value="Unassembled WGS sequence"/>
</dbReference>
<comment type="caution">
    <text evidence="3">The sequence shown here is derived from an EMBL/GenBank/DDBJ whole genome shotgun (WGS) entry which is preliminary data.</text>
</comment>
<sequence length="904" mass="96715">MREDFVIIENKKYIPLRVAAKLSGYAKDYLGQLSRGGYIDAKRLGRAWFVSEDSVLAYKSGLRQLSFEKGVKTEIGQSAAQTRPSQPKDAAVQESFTEKRAGVHPPAFPERIGIISRADTEAIKKASIKSEASFWLLSRKLGGAVSQAAFYLASRTFYIFVSSKKRLKIKESRIFATPKTQEILADSASFAKKFFLKKRAYLIARRHFLLSRQFRSIFVVFLIFFIGFWIGDTRDFLGNAALKGIAKAREINFHTVFQEPGGGIKDFFAQRWRERTGEARNMLKIMESRTSVSVREFDFDDYRKIGDIFVENIGGFVLRNYNNVSYIRENASEIIGSRAISYMRDSDKFWDFYAFKEGDAFYSSAASVEGGDKFLNVFSSGLKYVIPRIAANYDFYLHDVADYIRSLFAPDVSNTEFAQNYQVEFDALRGEFEILKKSGFTIERIITEPNLIERTILREIAGLSQADLDNRVNILRNEIFQEIARLNQLLSNQVDSNTRIVQLTQVIHELESVTLTNVTVNGVIGLTDADIPNDITISGYLPLAGGTLTGDLFLTNPARIGVGTTSPFADISAAGLIAGDYLYIASTTATSTFNAGIQVASLNVTSATATSTFANGIQIASGCFRLPDGSCAGTGGGSGSGTVNAGTLNTLAYYTGATEVSSADFLFVSAAGQVLGIGTSTPNANAIVTIGATSTASIPLALKLQTGQIADAFQIQDSASSTLFSIDSSGRLEGFVSNSSSTIDSAFNVSGLFQASSTILAGGGTSTFYGGIVSQGLQITNGAGAIESASAGTSTFANGIDINTGVGCFAINGACISGGSGAGSVNAGTQDRLAYYSSSANIDPASFLAIDTTNSIFDISASINIYGEIASLGSGIGTSTLFAATSALGIGTSTPDANAVLTVG</sequence>
<evidence type="ECO:0000256" key="1">
    <source>
        <dbReference type="SAM" id="MobiDB-lite"/>
    </source>
</evidence>
<evidence type="ECO:0000313" key="3">
    <source>
        <dbReference type="EMBL" id="PIR69521.1"/>
    </source>
</evidence>
<keyword evidence="2" id="KW-0472">Membrane</keyword>
<keyword evidence="2" id="KW-0812">Transmembrane</keyword>
<organism evidence="3 4">
    <name type="scientific">Candidatus Niyogibacteria bacterium CG10_big_fil_rev_8_21_14_0_10_46_36</name>
    <dbReference type="NCBI Taxonomy" id="1974726"/>
    <lineage>
        <taxon>Bacteria</taxon>
        <taxon>Candidatus Niyogiibacteriota</taxon>
    </lineage>
</organism>
<keyword evidence="2" id="KW-1133">Transmembrane helix</keyword>
<feature type="non-terminal residue" evidence="3">
    <location>
        <position position="904"/>
    </location>
</feature>
<reference evidence="4" key="1">
    <citation type="submission" date="2017-09" db="EMBL/GenBank/DDBJ databases">
        <title>Depth-based differentiation of microbial function through sediment-hosted aquifers and enrichment of novel symbionts in the deep terrestrial subsurface.</title>
        <authorList>
            <person name="Probst A.J."/>
            <person name="Ladd B."/>
            <person name="Jarett J.K."/>
            <person name="Geller-Mcgrath D.E."/>
            <person name="Sieber C.M.K."/>
            <person name="Emerson J.B."/>
            <person name="Anantharaman K."/>
            <person name="Thomas B.C."/>
            <person name="Malmstrom R."/>
            <person name="Stieglmeier M."/>
            <person name="Klingl A."/>
            <person name="Woyke T."/>
            <person name="Ryan C.M."/>
            <person name="Banfield J.F."/>
        </authorList>
    </citation>
    <scope>NUCLEOTIDE SEQUENCE [LARGE SCALE GENOMIC DNA]</scope>
</reference>
<feature type="compositionally biased region" description="Polar residues" evidence="1">
    <location>
        <begin position="76"/>
        <end position="85"/>
    </location>
</feature>
<feature type="transmembrane region" description="Helical" evidence="2">
    <location>
        <begin position="214"/>
        <end position="231"/>
    </location>
</feature>
<dbReference type="AlphaFoldDB" id="A0A2H0TD94"/>
<evidence type="ECO:0000313" key="4">
    <source>
        <dbReference type="Proteomes" id="UP000231503"/>
    </source>
</evidence>